<dbReference type="KEGG" id="pht:BLM14_24020"/>
<dbReference type="RefSeq" id="WP_100002535.1">
    <property type="nucleotide sequence ID" value="NZ_CP017942.1"/>
</dbReference>
<keyword evidence="2" id="KW-1185">Reference proteome</keyword>
<comment type="caution">
    <text evidence="1">The sequence shown here is derived from an EMBL/GenBank/DDBJ whole genome shotgun (WGS) entry which is preliminary data.</text>
</comment>
<evidence type="ECO:0000313" key="1">
    <source>
        <dbReference type="EMBL" id="PIO41395.1"/>
    </source>
</evidence>
<proteinExistence type="predicted"/>
<dbReference type="InterPro" id="IPR009874">
    <property type="entry name" value="DUF1428"/>
</dbReference>
<dbReference type="AlphaFoldDB" id="A0A2N9VPH7"/>
<evidence type="ECO:0000313" key="2">
    <source>
        <dbReference type="Proteomes" id="UP000232163"/>
    </source>
</evidence>
<dbReference type="SUPFAM" id="SSF54909">
    <property type="entry name" value="Dimeric alpha+beta barrel"/>
    <property type="match status" value="1"/>
</dbReference>
<dbReference type="InterPro" id="IPR011008">
    <property type="entry name" value="Dimeric_a/b-barrel"/>
</dbReference>
<gene>
    <name evidence="1" type="ORF">B5P45_28815</name>
</gene>
<dbReference type="EMBL" id="MZMT01000062">
    <property type="protein sequence ID" value="PIO41395.1"/>
    <property type="molecule type" value="Genomic_DNA"/>
</dbReference>
<protein>
    <submittedName>
        <fullName evidence="1">RNA signal recognition particle</fullName>
    </submittedName>
</protein>
<organism evidence="1 2">
    <name type="scientific">Phyllobacterium zundukense</name>
    <dbReference type="NCBI Taxonomy" id="1867719"/>
    <lineage>
        <taxon>Bacteria</taxon>
        <taxon>Pseudomonadati</taxon>
        <taxon>Pseudomonadota</taxon>
        <taxon>Alphaproteobacteria</taxon>
        <taxon>Hyphomicrobiales</taxon>
        <taxon>Phyllobacteriaceae</taxon>
        <taxon>Phyllobacterium</taxon>
    </lineage>
</organism>
<name>A0A2N9VPH7_9HYPH</name>
<dbReference type="Pfam" id="PF07237">
    <property type="entry name" value="DUF1428"/>
    <property type="match status" value="1"/>
</dbReference>
<dbReference type="PIRSF" id="PIRSF007028">
    <property type="entry name" value="UCP007028"/>
    <property type="match status" value="1"/>
</dbReference>
<dbReference type="Proteomes" id="UP000232163">
    <property type="component" value="Unassembled WGS sequence"/>
</dbReference>
<reference evidence="1 2" key="1">
    <citation type="journal article" date="2017" name="Int J Environ Stud">
        <title>Does the Miocene-Pliocene relict legume Oxytropis triphylla form nitrogen-fixing nodules with a combination of bacterial strains?</title>
        <authorList>
            <person name="Safronova V."/>
            <person name="Belimov A."/>
            <person name="Sazanova A."/>
            <person name="Kuznetsova I."/>
            <person name="Popova J."/>
            <person name="Andronov E."/>
            <person name="Verkhozina A."/>
            <person name="Tikhonovich I."/>
        </authorList>
    </citation>
    <scope>NUCLEOTIDE SEQUENCE [LARGE SCALE GENOMIC DNA]</scope>
    <source>
        <strain evidence="1 2">Tri-38</strain>
    </source>
</reference>
<sequence>MSYVDGFLLAVPKEKIDDYKALARMAGEVWKEHGALAYVECTGDDVPYGELTSFPRAVQATDDEIVVFSWIVYASREQRDAINAKVIADPRLKGDMSTMPFDGKRMIFGGFESFVEL</sequence>
<accession>A0A2N9VPH7</accession>
<dbReference type="OrthoDB" id="9792392at2"/>
<dbReference type="Gene3D" id="3.30.70.100">
    <property type="match status" value="1"/>
</dbReference>